<evidence type="ECO:0000256" key="2">
    <source>
        <dbReference type="ARBA" id="ARBA00009978"/>
    </source>
</evidence>
<evidence type="ECO:0000256" key="8">
    <source>
        <dbReference type="HAMAP-Rule" id="MF_00072"/>
    </source>
</evidence>
<dbReference type="Proteomes" id="UP000823616">
    <property type="component" value="Unassembled WGS sequence"/>
</dbReference>
<dbReference type="HAMAP" id="MF_00072">
    <property type="entry name" value="Rel_fac_3"/>
    <property type="match status" value="1"/>
</dbReference>
<evidence type="ECO:0000256" key="1">
    <source>
        <dbReference type="ARBA" id="ARBA00004496"/>
    </source>
</evidence>
<evidence type="ECO:0000313" key="10">
    <source>
        <dbReference type="EMBL" id="MBO8449703.1"/>
    </source>
</evidence>
<dbReference type="Pfam" id="PF16658">
    <property type="entry name" value="RF3_C"/>
    <property type="match status" value="1"/>
</dbReference>
<dbReference type="Gene3D" id="3.40.50.300">
    <property type="entry name" value="P-loop containing nucleotide triphosphate hydrolases"/>
    <property type="match status" value="2"/>
</dbReference>
<dbReference type="GO" id="GO:0006449">
    <property type="term" value="P:regulation of translational termination"/>
    <property type="evidence" value="ECO:0007669"/>
    <property type="project" value="UniProtKB-UniRule"/>
</dbReference>
<evidence type="ECO:0000256" key="3">
    <source>
        <dbReference type="ARBA" id="ARBA00022490"/>
    </source>
</evidence>
<evidence type="ECO:0000256" key="5">
    <source>
        <dbReference type="ARBA" id="ARBA00022917"/>
    </source>
</evidence>
<dbReference type="InterPro" id="IPR031157">
    <property type="entry name" value="G_TR_CS"/>
</dbReference>
<dbReference type="PANTHER" id="PTHR43556">
    <property type="entry name" value="PEPTIDE CHAIN RELEASE FACTOR RF3"/>
    <property type="match status" value="1"/>
</dbReference>
<evidence type="ECO:0000259" key="9">
    <source>
        <dbReference type="PROSITE" id="PS51722"/>
    </source>
</evidence>
<dbReference type="CDD" id="cd04169">
    <property type="entry name" value="RF3"/>
    <property type="match status" value="1"/>
</dbReference>
<evidence type="ECO:0000256" key="7">
    <source>
        <dbReference type="ARBA" id="ARBA00073639"/>
    </source>
</evidence>
<dbReference type="PANTHER" id="PTHR43556:SF2">
    <property type="entry name" value="PEPTIDE CHAIN RELEASE FACTOR RF3"/>
    <property type="match status" value="1"/>
</dbReference>
<feature type="binding site" evidence="8">
    <location>
        <begin position="149"/>
        <end position="152"/>
    </location>
    <ligand>
        <name>GTP</name>
        <dbReference type="ChEBI" id="CHEBI:37565"/>
    </ligand>
</feature>
<dbReference type="InterPro" id="IPR027417">
    <property type="entry name" value="P-loop_NTPase"/>
</dbReference>
<dbReference type="InterPro" id="IPR004548">
    <property type="entry name" value="PrfC"/>
</dbReference>
<dbReference type="PROSITE" id="PS00301">
    <property type="entry name" value="G_TR_1"/>
    <property type="match status" value="1"/>
</dbReference>
<comment type="caution">
    <text evidence="10">The sequence shown here is derived from an EMBL/GenBank/DDBJ whole genome shotgun (WGS) entry which is preliminary data.</text>
</comment>
<dbReference type="NCBIfam" id="TIGR00503">
    <property type="entry name" value="prfC"/>
    <property type="match status" value="1"/>
</dbReference>
<comment type="subcellular location">
    <subcellularLocation>
        <location evidence="1 8">Cytoplasm</location>
    </subcellularLocation>
</comment>
<dbReference type="GO" id="GO:0005525">
    <property type="term" value="F:GTP binding"/>
    <property type="evidence" value="ECO:0007669"/>
    <property type="project" value="UniProtKB-UniRule"/>
</dbReference>
<feature type="binding site" evidence="8">
    <location>
        <begin position="27"/>
        <end position="34"/>
    </location>
    <ligand>
        <name>GTP</name>
        <dbReference type="ChEBI" id="CHEBI:37565"/>
    </ligand>
</feature>
<feature type="domain" description="Tr-type G" evidence="9">
    <location>
        <begin position="18"/>
        <end position="287"/>
    </location>
</feature>
<evidence type="ECO:0000313" key="11">
    <source>
        <dbReference type="Proteomes" id="UP000823616"/>
    </source>
</evidence>
<reference evidence="10" key="2">
    <citation type="journal article" date="2021" name="PeerJ">
        <title>Extensive microbial diversity within the chicken gut microbiome revealed by metagenomics and culture.</title>
        <authorList>
            <person name="Gilroy R."/>
            <person name="Ravi A."/>
            <person name="Getino M."/>
            <person name="Pursley I."/>
            <person name="Horton D.L."/>
            <person name="Alikhan N.F."/>
            <person name="Baker D."/>
            <person name="Gharbi K."/>
            <person name="Hall N."/>
            <person name="Watson M."/>
            <person name="Adriaenssens E.M."/>
            <person name="Foster-Nyarko E."/>
            <person name="Jarju S."/>
            <person name="Secka A."/>
            <person name="Antonio M."/>
            <person name="Oren A."/>
            <person name="Chaudhuri R.R."/>
            <person name="La Ragione R."/>
            <person name="Hildebrand F."/>
            <person name="Pallen M.J."/>
        </authorList>
    </citation>
    <scope>NUCLEOTIDE SEQUENCE</scope>
    <source>
        <strain evidence="10">B3-4054</strain>
    </source>
</reference>
<dbReference type="InterPro" id="IPR000795">
    <property type="entry name" value="T_Tr_GTP-bd_dom"/>
</dbReference>
<dbReference type="NCBIfam" id="TIGR00231">
    <property type="entry name" value="small_GTP"/>
    <property type="match status" value="1"/>
</dbReference>
<name>A0A9D9HGR3_9SPIR</name>
<gene>
    <name evidence="8" type="primary">prfC</name>
    <name evidence="10" type="ORF">IAA96_01200</name>
</gene>
<organism evidence="10 11">
    <name type="scientific">Candidatus Avitreponema avistercoris</name>
    <dbReference type="NCBI Taxonomy" id="2840705"/>
    <lineage>
        <taxon>Bacteria</taxon>
        <taxon>Pseudomonadati</taxon>
        <taxon>Spirochaetota</taxon>
        <taxon>Spirochaetia</taxon>
        <taxon>Spirochaetales</taxon>
        <taxon>Candidatus Avitreponema</taxon>
    </lineage>
</organism>
<dbReference type="SUPFAM" id="SSF50447">
    <property type="entry name" value="Translation proteins"/>
    <property type="match status" value="1"/>
</dbReference>
<dbReference type="Pfam" id="PF00009">
    <property type="entry name" value="GTP_EFTU"/>
    <property type="match status" value="1"/>
</dbReference>
<keyword evidence="4 8" id="KW-0547">Nucleotide-binding</keyword>
<proteinExistence type="inferred from homology"/>
<dbReference type="Pfam" id="PF22042">
    <property type="entry name" value="EF-G_D2"/>
    <property type="match status" value="1"/>
</dbReference>
<sequence>MTAENGRPEETYAEEEIRRRLTFAIISHPDAGKTTITEKLLLFGGAIHIAGAVKSGKNSRAAVSDFMKMEQERGISISTSVMGFSYKGRKINLLDTPGHGDFSEDTYRGLSAVDSALMVIDSVKGVEERTKKLCAVCRMRSTPVLTFVNKFDREGKEPIELLDEIERELAMHICPVTWPVGQGRSFKGVYHLTENRLLLFQAGQNRRPEDVQALSGLDDPRLVQLVGASAAARLQEDAEMIRAVYPAFSEEDYLNGSVTPVFFGSALNNFGVAELLDELVRLAPPPLPKPADERLVRPEERKFSGFVFKIHANMNPRHRDRIAFLRIVSGRFLRNKMYYHVRADKAVRAANPTAFLSQEREIIDEAWPGDIVGLHDTGMFKIGDTLTEGECIHFKGIPSFAPQIFRLVMNADPAKEKQFHKGLDQLAEEGVVQVFTKFRQPNVRVLGVVGQLQLEVFQSRLENEYGAACKYEPVDLSVAQWISSKSREKLQAFAEANARRIFVDVKGNYVFASDSEWAMNRAREKNPDIDFFETSEMQKRAP</sequence>
<dbReference type="InterPro" id="IPR009000">
    <property type="entry name" value="Transl_B-barrel_sf"/>
</dbReference>
<reference evidence="10" key="1">
    <citation type="submission" date="2020-10" db="EMBL/GenBank/DDBJ databases">
        <authorList>
            <person name="Gilroy R."/>
        </authorList>
    </citation>
    <scope>NUCLEOTIDE SEQUENCE</scope>
    <source>
        <strain evidence="10">B3-4054</strain>
    </source>
</reference>
<dbReference type="GO" id="GO:0003924">
    <property type="term" value="F:GTPase activity"/>
    <property type="evidence" value="ECO:0007669"/>
    <property type="project" value="InterPro"/>
</dbReference>
<dbReference type="GO" id="GO:0016150">
    <property type="term" value="F:translation release factor activity, codon nonspecific"/>
    <property type="evidence" value="ECO:0007669"/>
    <property type="project" value="TreeGrafter"/>
</dbReference>
<comment type="similarity">
    <text evidence="2 8">Belongs to the TRAFAC class translation factor GTPase superfamily. Classic translation factor GTPase family. PrfC subfamily.</text>
</comment>
<keyword evidence="6 8" id="KW-0342">GTP-binding</keyword>
<dbReference type="SUPFAM" id="SSF54980">
    <property type="entry name" value="EF-G C-terminal domain-like"/>
    <property type="match status" value="1"/>
</dbReference>
<dbReference type="Gene3D" id="3.30.70.3280">
    <property type="entry name" value="Peptide chain release factor 3, domain III"/>
    <property type="match status" value="1"/>
</dbReference>
<dbReference type="InterPro" id="IPR035647">
    <property type="entry name" value="EFG_III/V"/>
</dbReference>
<evidence type="ECO:0000256" key="6">
    <source>
        <dbReference type="ARBA" id="ARBA00023134"/>
    </source>
</evidence>
<dbReference type="InterPro" id="IPR053905">
    <property type="entry name" value="EF-G-like_DII"/>
</dbReference>
<dbReference type="AlphaFoldDB" id="A0A9D9HGR3"/>
<accession>A0A9D9HGR3</accession>
<dbReference type="FunFam" id="3.30.70.3280:FF:000001">
    <property type="entry name" value="Peptide chain release factor 3"/>
    <property type="match status" value="1"/>
</dbReference>
<protein>
    <recommendedName>
        <fullName evidence="7 8">Peptide chain release factor 3</fullName>
        <shortName evidence="8">RF-3</shortName>
    </recommendedName>
</protein>
<dbReference type="EMBL" id="JADIMS010000018">
    <property type="protein sequence ID" value="MBO8449703.1"/>
    <property type="molecule type" value="Genomic_DNA"/>
</dbReference>
<dbReference type="InterPro" id="IPR005225">
    <property type="entry name" value="Small_GTP-bd"/>
</dbReference>
<keyword evidence="3 8" id="KW-0963">Cytoplasm</keyword>
<keyword evidence="5 8" id="KW-0648">Protein biosynthesis</keyword>
<dbReference type="GO" id="GO:0005829">
    <property type="term" value="C:cytosol"/>
    <property type="evidence" value="ECO:0007669"/>
    <property type="project" value="TreeGrafter"/>
</dbReference>
<feature type="binding site" evidence="8">
    <location>
        <begin position="95"/>
        <end position="99"/>
    </location>
    <ligand>
        <name>GTP</name>
        <dbReference type="ChEBI" id="CHEBI:37565"/>
    </ligand>
</feature>
<dbReference type="InterPro" id="IPR038467">
    <property type="entry name" value="RF3_dom_3_sf"/>
</dbReference>
<dbReference type="GO" id="GO:0016149">
    <property type="term" value="F:translation release factor activity, codon specific"/>
    <property type="evidence" value="ECO:0007669"/>
    <property type="project" value="UniProtKB-UniRule"/>
</dbReference>
<dbReference type="InterPro" id="IPR032090">
    <property type="entry name" value="RF3_C"/>
</dbReference>
<dbReference type="FunFam" id="3.40.50.300:FF:000542">
    <property type="entry name" value="Peptide chain release factor 3"/>
    <property type="match status" value="1"/>
</dbReference>
<dbReference type="PROSITE" id="PS51722">
    <property type="entry name" value="G_TR_2"/>
    <property type="match status" value="1"/>
</dbReference>
<evidence type="ECO:0000256" key="4">
    <source>
        <dbReference type="ARBA" id="ARBA00022741"/>
    </source>
</evidence>
<dbReference type="InterPro" id="IPR041732">
    <property type="entry name" value="RF3_GTP-bd"/>
</dbReference>
<dbReference type="NCBIfam" id="NF001964">
    <property type="entry name" value="PRK00741.1"/>
    <property type="match status" value="1"/>
</dbReference>
<dbReference type="SUPFAM" id="SSF52540">
    <property type="entry name" value="P-loop containing nucleoside triphosphate hydrolases"/>
    <property type="match status" value="1"/>
</dbReference>
<dbReference type="PRINTS" id="PR00315">
    <property type="entry name" value="ELONGATNFCT"/>
</dbReference>
<comment type="function">
    <text evidence="8">Increases the formation of ribosomal termination complexes and stimulates activities of RF-1 and RF-2. It binds guanine nucleotides and has strong preference for UGA stop codons. It may interact directly with the ribosome. The stimulation of RF-1 and RF-2 is significantly reduced by GTP and GDP, but not by GMP.</text>
</comment>